<dbReference type="InterPro" id="IPR029058">
    <property type="entry name" value="AB_hydrolase_fold"/>
</dbReference>
<dbReference type="Gene3D" id="3.40.50.1820">
    <property type="entry name" value="alpha/beta hydrolase"/>
    <property type="match status" value="1"/>
</dbReference>
<accession>A0A372NPU2</accession>
<dbReference type="SUPFAM" id="SSF53474">
    <property type="entry name" value="alpha/beta-Hydrolases"/>
    <property type="match status" value="1"/>
</dbReference>
<dbReference type="GO" id="GO:0016787">
    <property type="term" value="F:hydrolase activity"/>
    <property type="evidence" value="ECO:0007669"/>
    <property type="project" value="UniProtKB-KW"/>
</dbReference>
<comment type="caution">
    <text evidence="2">The sequence shown here is derived from an EMBL/GenBank/DDBJ whole genome shotgun (WGS) entry which is preliminary data.</text>
</comment>
<protein>
    <submittedName>
        <fullName evidence="2">Alpha/beta hydrolase</fullName>
    </submittedName>
</protein>
<sequence length="290" mass="32415">MEKQKNLNNADSTCLTATTRLVEVNGRSLAYRVIGKGPALVLCNRFKGNLDTWDPAFIDALARHLQVILFDYTGIGHSTGKVAVSDIPTTAKDVKDLLEGLNLSPHAVGGWSYGGMVAQTFFALYPDYAERLVLIGTPPPGDNPHPVEKVFYEVAVRENDLNDDYIAFFEPRSELSRELAAASRARIKSRETDLDIPVPEPVFKEYFEGGKGYRADELKIRDKIIKHKKPIFLLMGDHDVCFAVENWYALNQQLAHLQLVVLPQAGHAPQHQYPDISAGYISQFLLTDKF</sequence>
<dbReference type="InterPro" id="IPR000073">
    <property type="entry name" value="AB_hydrolase_1"/>
</dbReference>
<keyword evidence="2" id="KW-0378">Hydrolase</keyword>
<evidence type="ECO:0000313" key="2">
    <source>
        <dbReference type="EMBL" id="RFZ90941.1"/>
    </source>
</evidence>
<reference evidence="2 3" key="1">
    <citation type="submission" date="2018-08" db="EMBL/GenBank/DDBJ databases">
        <title>Mucilaginibacter sp. MYSH2.</title>
        <authorList>
            <person name="Seo T."/>
        </authorList>
    </citation>
    <scope>NUCLEOTIDE SEQUENCE [LARGE SCALE GENOMIC DNA]</scope>
    <source>
        <strain evidence="2 3">MYSH2</strain>
    </source>
</reference>
<dbReference type="OrthoDB" id="9773293at2"/>
<proteinExistence type="predicted"/>
<dbReference type="RefSeq" id="WP_117393143.1">
    <property type="nucleotide sequence ID" value="NZ_QWDC01000003.1"/>
</dbReference>
<gene>
    <name evidence="2" type="ORF">D0C36_18520</name>
</gene>
<dbReference type="PANTHER" id="PTHR43433">
    <property type="entry name" value="HYDROLASE, ALPHA/BETA FOLD FAMILY PROTEIN"/>
    <property type="match status" value="1"/>
</dbReference>
<dbReference type="PANTHER" id="PTHR43433:SF5">
    <property type="entry name" value="AB HYDROLASE-1 DOMAIN-CONTAINING PROTEIN"/>
    <property type="match status" value="1"/>
</dbReference>
<dbReference type="Pfam" id="PF00561">
    <property type="entry name" value="Abhydrolase_1"/>
    <property type="match status" value="1"/>
</dbReference>
<dbReference type="EMBL" id="QWDC01000003">
    <property type="protein sequence ID" value="RFZ90941.1"/>
    <property type="molecule type" value="Genomic_DNA"/>
</dbReference>
<keyword evidence="3" id="KW-1185">Reference proteome</keyword>
<dbReference type="AlphaFoldDB" id="A0A372NPU2"/>
<dbReference type="Proteomes" id="UP000264217">
    <property type="component" value="Unassembled WGS sequence"/>
</dbReference>
<organism evidence="2 3">
    <name type="scientific">Mucilaginibacter conchicola</name>
    <dbReference type="NCBI Taxonomy" id="2303333"/>
    <lineage>
        <taxon>Bacteria</taxon>
        <taxon>Pseudomonadati</taxon>
        <taxon>Bacteroidota</taxon>
        <taxon>Sphingobacteriia</taxon>
        <taxon>Sphingobacteriales</taxon>
        <taxon>Sphingobacteriaceae</taxon>
        <taxon>Mucilaginibacter</taxon>
    </lineage>
</organism>
<evidence type="ECO:0000313" key="3">
    <source>
        <dbReference type="Proteomes" id="UP000264217"/>
    </source>
</evidence>
<name>A0A372NPU2_9SPHI</name>
<evidence type="ECO:0000259" key="1">
    <source>
        <dbReference type="Pfam" id="PF00561"/>
    </source>
</evidence>
<dbReference type="InterPro" id="IPR050471">
    <property type="entry name" value="AB_hydrolase"/>
</dbReference>
<feature type="domain" description="AB hydrolase-1" evidence="1">
    <location>
        <begin position="38"/>
        <end position="271"/>
    </location>
</feature>